<dbReference type="CDD" id="cd00090">
    <property type="entry name" value="HTH_ARSR"/>
    <property type="match status" value="1"/>
</dbReference>
<proteinExistence type="predicted"/>
<dbReference type="SUPFAM" id="SSF46785">
    <property type="entry name" value="Winged helix' DNA-binding domain"/>
    <property type="match status" value="1"/>
</dbReference>
<dbReference type="OrthoDB" id="9788770at2"/>
<dbReference type="Proteomes" id="UP000316639">
    <property type="component" value="Unassembled WGS sequence"/>
</dbReference>
<dbReference type="Gene3D" id="1.10.10.10">
    <property type="entry name" value="Winged helix-like DNA-binding domain superfamily/Winged helix DNA-binding domain"/>
    <property type="match status" value="1"/>
</dbReference>
<evidence type="ECO:0000313" key="1">
    <source>
        <dbReference type="EMBL" id="TWP52019.1"/>
    </source>
</evidence>
<protein>
    <submittedName>
        <fullName evidence="1">Helix-turn-helix domain-containing protein</fullName>
    </submittedName>
</protein>
<gene>
    <name evidence="1" type="ORF">FKR81_10530</name>
</gene>
<keyword evidence="2" id="KW-1185">Reference proteome</keyword>
<dbReference type="EMBL" id="VOBR01000006">
    <property type="protein sequence ID" value="TWP52019.1"/>
    <property type="molecule type" value="Genomic_DNA"/>
</dbReference>
<comment type="caution">
    <text evidence="1">The sequence shown here is derived from an EMBL/GenBank/DDBJ whole genome shotgun (WGS) entry which is preliminary data.</text>
</comment>
<reference evidence="1 2" key="1">
    <citation type="submission" date="2019-07" db="EMBL/GenBank/DDBJ databases">
        <title>Lentzea xizangensis sp. nov., isolated from Qinghai-Tibetan Plateau Soils.</title>
        <authorList>
            <person name="Huang J."/>
        </authorList>
    </citation>
    <scope>NUCLEOTIDE SEQUENCE [LARGE SCALE GENOMIC DNA]</scope>
    <source>
        <strain evidence="1 2">FXJ1.1311</strain>
    </source>
</reference>
<evidence type="ECO:0000313" key="2">
    <source>
        <dbReference type="Proteomes" id="UP000316639"/>
    </source>
</evidence>
<dbReference type="InterPro" id="IPR036390">
    <property type="entry name" value="WH_DNA-bd_sf"/>
</dbReference>
<dbReference type="InterPro" id="IPR036388">
    <property type="entry name" value="WH-like_DNA-bd_sf"/>
</dbReference>
<dbReference type="AlphaFoldDB" id="A0A563EWH0"/>
<dbReference type="Pfam" id="PF12840">
    <property type="entry name" value="HTH_20"/>
    <property type="match status" value="1"/>
</dbReference>
<dbReference type="InterPro" id="IPR011991">
    <property type="entry name" value="ArsR-like_HTH"/>
</dbReference>
<sequence>MESGGVVTYLDEPDRLRAALSPLRRAMLGHLREPASASQLAAVLGEPRQKVNYHLRALETAGLVELVEERQRRGCVERIFRARPGFVVDPTVMGGEFTQIHDQYAADHLVGVAAQTVRDVGRMQVKADEAGKRLLTFTVEAEVRFAAPGDVHDFTDELAEAVRQVVAKYDSEKGRPYRMVAFGHPGAAR</sequence>
<organism evidence="1 2">
    <name type="scientific">Lentzea tibetensis</name>
    <dbReference type="NCBI Taxonomy" id="2591470"/>
    <lineage>
        <taxon>Bacteria</taxon>
        <taxon>Bacillati</taxon>
        <taxon>Actinomycetota</taxon>
        <taxon>Actinomycetes</taxon>
        <taxon>Pseudonocardiales</taxon>
        <taxon>Pseudonocardiaceae</taxon>
        <taxon>Lentzea</taxon>
    </lineage>
</organism>
<name>A0A563EWH0_9PSEU</name>
<accession>A0A563EWH0</accession>